<dbReference type="PANTHER" id="PTHR46384">
    <property type="entry name" value="MOTILE SPERM DOMAIN-CONTAINING PROTEIN 2"/>
    <property type="match status" value="1"/>
</dbReference>
<name>A0AAW2ICR3_9NEOP</name>
<protein>
    <recommendedName>
        <fullName evidence="5">Motile sperm domain-containing protein 2</fullName>
    </recommendedName>
</protein>
<dbReference type="PROSITE" id="PS50202">
    <property type="entry name" value="MSP"/>
    <property type="match status" value="1"/>
</dbReference>
<dbReference type="SUPFAM" id="SSF49354">
    <property type="entry name" value="PapD-like"/>
    <property type="match status" value="1"/>
</dbReference>
<feature type="domain" description="MSP" evidence="3">
    <location>
        <begin position="294"/>
        <end position="412"/>
    </location>
</feature>
<dbReference type="AlphaFoldDB" id="A0AAW2ICR3"/>
<evidence type="ECO:0000259" key="2">
    <source>
        <dbReference type="PROSITE" id="PS50191"/>
    </source>
</evidence>
<evidence type="ECO:0000256" key="1">
    <source>
        <dbReference type="SAM" id="Phobius"/>
    </source>
</evidence>
<dbReference type="PROSITE" id="PS50191">
    <property type="entry name" value="CRAL_TRIO"/>
    <property type="match status" value="1"/>
</dbReference>
<dbReference type="Pfam" id="PF00635">
    <property type="entry name" value="Motile_Sperm"/>
    <property type="match status" value="1"/>
</dbReference>
<dbReference type="SUPFAM" id="SSF46938">
    <property type="entry name" value="CRAL/TRIO N-terminal domain"/>
    <property type="match status" value="1"/>
</dbReference>
<evidence type="ECO:0000313" key="4">
    <source>
        <dbReference type="EMBL" id="KAL0280055.1"/>
    </source>
</evidence>
<dbReference type="InterPro" id="IPR013783">
    <property type="entry name" value="Ig-like_fold"/>
</dbReference>
<dbReference type="SMART" id="SM00516">
    <property type="entry name" value="SEC14"/>
    <property type="match status" value="1"/>
</dbReference>
<dbReference type="InterPro" id="IPR001251">
    <property type="entry name" value="CRAL-TRIO_dom"/>
</dbReference>
<dbReference type="InterPro" id="IPR008962">
    <property type="entry name" value="PapD-like_sf"/>
</dbReference>
<gene>
    <name evidence="4" type="ORF">PYX00_001464</name>
</gene>
<sequence>MEPTEKDINDLRSSFFKRCGEEKVISLGTFHQNDISRARNDDDWIRRFLLHHDNDHKEALNMLMETCDWRKKFGTNDINEKNVNLELLESGSMFPHGKDRDGKTLLIFKSKKHVKGTYNFEDIKRVLVYWMERLERQEKGDMISVFFDMDGAGYSNMDMDYTKYIISLFKNYYPYFLNYIIIFEMAWVLNAAFKVIKTWLPPKAIRKIKFVSKTNLKDLVDPENALRSWGGFNDYVYSFEPEERAVGEPFSAQDECKKKVHFADKSPILDYACESGFIEPTFPKDASTIVNHVKLAVNPCETLPFSYDGNDLKGSITLKNDDLQCVSFKVKTTSPKKFRVRPSLGVLSPDETVVINVVLLTGYESPGLNRDKFLIMSLPVQSNDMTPEVLHDLWKSTPEEEVHGFKLRCSLSESKPDGAIVNGSAFASHTPDDQKLTKVTSDMLKLQSAVCGLREEVKVVQRQQWIIAAAILFLACIIAYISGNKSGSQRSENSCWVKLFNIIGRLLSRNAD</sequence>
<dbReference type="Pfam" id="PF00650">
    <property type="entry name" value="CRAL_TRIO"/>
    <property type="match status" value="1"/>
</dbReference>
<dbReference type="InterPro" id="IPR000535">
    <property type="entry name" value="MSP_dom"/>
</dbReference>
<dbReference type="GO" id="GO:0012505">
    <property type="term" value="C:endomembrane system"/>
    <property type="evidence" value="ECO:0007669"/>
    <property type="project" value="TreeGrafter"/>
</dbReference>
<dbReference type="SUPFAM" id="SSF52087">
    <property type="entry name" value="CRAL/TRIO domain"/>
    <property type="match status" value="1"/>
</dbReference>
<feature type="domain" description="CRAL-TRIO" evidence="2">
    <location>
        <begin position="81"/>
        <end position="237"/>
    </location>
</feature>
<dbReference type="GO" id="GO:0140284">
    <property type="term" value="C:endoplasmic reticulum-endosome membrane contact site"/>
    <property type="evidence" value="ECO:0007669"/>
    <property type="project" value="TreeGrafter"/>
</dbReference>
<feature type="transmembrane region" description="Helical" evidence="1">
    <location>
        <begin position="465"/>
        <end position="483"/>
    </location>
</feature>
<dbReference type="Gene3D" id="3.40.525.10">
    <property type="entry name" value="CRAL-TRIO lipid binding domain"/>
    <property type="match status" value="1"/>
</dbReference>
<dbReference type="InterPro" id="IPR036273">
    <property type="entry name" value="CRAL/TRIO_N_dom_sf"/>
</dbReference>
<accession>A0AAW2ICR3</accession>
<dbReference type="InterPro" id="IPR036865">
    <property type="entry name" value="CRAL-TRIO_dom_sf"/>
</dbReference>
<dbReference type="EMBL" id="JARGDH010000001">
    <property type="protein sequence ID" value="KAL0280055.1"/>
    <property type="molecule type" value="Genomic_DNA"/>
</dbReference>
<proteinExistence type="predicted"/>
<keyword evidence="1" id="KW-0472">Membrane</keyword>
<comment type="caution">
    <text evidence="4">The sequence shown here is derived from an EMBL/GenBank/DDBJ whole genome shotgun (WGS) entry which is preliminary data.</text>
</comment>
<reference evidence="4" key="1">
    <citation type="journal article" date="2024" name="Gigascience">
        <title>Chromosome-level genome of the poultry shaft louse Menopon gallinae provides insight into the host-switching and adaptive evolution of parasitic lice.</title>
        <authorList>
            <person name="Xu Y."/>
            <person name="Ma L."/>
            <person name="Liu S."/>
            <person name="Liang Y."/>
            <person name="Liu Q."/>
            <person name="He Z."/>
            <person name="Tian L."/>
            <person name="Duan Y."/>
            <person name="Cai W."/>
            <person name="Li H."/>
            <person name="Song F."/>
        </authorList>
    </citation>
    <scope>NUCLEOTIDE SEQUENCE</scope>
    <source>
        <strain evidence="4">Cailab_2023a</strain>
    </source>
</reference>
<keyword evidence="1" id="KW-1133">Transmembrane helix</keyword>
<dbReference type="Gene3D" id="2.60.40.10">
    <property type="entry name" value="Immunoglobulins"/>
    <property type="match status" value="1"/>
</dbReference>
<dbReference type="InterPro" id="IPR053012">
    <property type="entry name" value="ER-organelle_contact"/>
</dbReference>
<evidence type="ECO:0000259" key="3">
    <source>
        <dbReference type="PROSITE" id="PS50202"/>
    </source>
</evidence>
<dbReference type="CDD" id="cd00170">
    <property type="entry name" value="SEC14"/>
    <property type="match status" value="1"/>
</dbReference>
<organism evidence="4">
    <name type="scientific">Menopon gallinae</name>
    <name type="common">poultry shaft louse</name>
    <dbReference type="NCBI Taxonomy" id="328185"/>
    <lineage>
        <taxon>Eukaryota</taxon>
        <taxon>Metazoa</taxon>
        <taxon>Ecdysozoa</taxon>
        <taxon>Arthropoda</taxon>
        <taxon>Hexapoda</taxon>
        <taxon>Insecta</taxon>
        <taxon>Pterygota</taxon>
        <taxon>Neoptera</taxon>
        <taxon>Paraneoptera</taxon>
        <taxon>Psocodea</taxon>
        <taxon>Troctomorpha</taxon>
        <taxon>Phthiraptera</taxon>
        <taxon>Amblycera</taxon>
        <taxon>Menoponidae</taxon>
        <taxon>Menopon</taxon>
    </lineage>
</organism>
<dbReference type="PANTHER" id="PTHR46384:SF1">
    <property type="entry name" value="MOTILE SPERM DOMAIN-CONTAINING PROTEIN 2"/>
    <property type="match status" value="1"/>
</dbReference>
<keyword evidence="1" id="KW-0812">Transmembrane</keyword>
<evidence type="ECO:0008006" key="5">
    <source>
        <dbReference type="Google" id="ProtNLM"/>
    </source>
</evidence>